<keyword evidence="12" id="KW-0648">Protein biosynthesis</keyword>
<evidence type="ECO:0000256" key="9">
    <source>
        <dbReference type="PIRNR" id="PIRNR036945"/>
    </source>
</evidence>
<dbReference type="InterPro" id="IPR017071">
    <property type="entry name" value="TF_Spt5_eukaryote"/>
</dbReference>
<dbReference type="Pfam" id="PF23042">
    <property type="entry name" value="KOW1_SPT5"/>
    <property type="match status" value="1"/>
</dbReference>
<dbReference type="CDD" id="cd06081">
    <property type="entry name" value="KOW_Spt5_1"/>
    <property type="match status" value="1"/>
</dbReference>
<comment type="function">
    <text evidence="7 9">The SPT4-SPT5 complex mediates both activation and inhibition of transcription elongation, and plays a role in pre-mRNA processing. This complex seems to be important for the stability of the RNA polymerase II elongation machinery on the chromatin template but not for the inherent ability of this machinery to translocate down the gene.</text>
</comment>
<dbReference type="PANTHER" id="PTHR11125">
    <property type="entry name" value="SUPPRESSOR OF TY 5"/>
    <property type="match status" value="1"/>
</dbReference>
<evidence type="ECO:0000256" key="5">
    <source>
        <dbReference type="ARBA" id="ARBA00023163"/>
    </source>
</evidence>
<dbReference type="Pfam" id="PF23290">
    <property type="entry name" value="KOW5_SPT5"/>
    <property type="match status" value="1"/>
</dbReference>
<keyword evidence="6 9" id="KW-0539">Nucleus</keyword>
<dbReference type="GO" id="GO:0032044">
    <property type="term" value="C:DSIF complex"/>
    <property type="evidence" value="ECO:0007669"/>
    <property type="project" value="TreeGrafter"/>
</dbReference>
<dbReference type="CDD" id="cd09888">
    <property type="entry name" value="NGN_Euk"/>
    <property type="match status" value="1"/>
</dbReference>
<dbReference type="CDD" id="cd06085">
    <property type="entry name" value="KOW_Spt5_5"/>
    <property type="match status" value="1"/>
</dbReference>
<dbReference type="GO" id="GO:0003746">
    <property type="term" value="F:translation elongation factor activity"/>
    <property type="evidence" value="ECO:0007669"/>
    <property type="project" value="UniProtKB-KW"/>
</dbReference>
<dbReference type="Proteomes" id="UP001220961">
    <property type="component" value="Chromosome 7"/>
</dbReference>
<feature type="domain" description="KOW" evidence="11">
    <location>
        <begin position="286"/>
        <end position="313"/>
    </location>
</feature>
<dbReference type="GO" id="GO:0006368">
    <property type="term" value="P:transcription elongation by RNA polymerase II"/>
    <property type="evidence" value="ECO:0007669"/>
    <property type="project" value="TreeGrafter"/>
</dbReference>
<dbReference type="InterPro" id="IPR041973">
    <property type="entry name" value="KOW_Spt5_1"/>
</dbReference>
<dbReference type="Gene3D" id="3.30.70.940">
    <property type="entry name" value="NusG, N-terminal domain"/>
    <property type="match status" value="1"/>
</dbReference>
<dbReference type="InterPro" id="IPR036735">
    <property type="entry name" value="NGN_dom_sf"/>
</dbReference>
<keyword evidence="5 9" id="KW-0804">Transcription</keyword>
<dbReference type="SMART" id="SM00739">
    <property type="entry name" value="KOW"/>
    <property type="match status" value="5"/>
</dbReference>
<dbReference type="GO" id="GO:0006397">
    <property type="term" value="P:mRNA processing"/>
    <property type="evidence" value="ECO:0007669"/>
    <property type="project" value="UniProtKB-KW"/>
</dbReference>
<evidence type="ECO:0000256" key="3">
    <source>
        <dbReference type="ARBA" id="ARBA00020181"/>
    </source>
</evidence>
<feature type="domain" description="KOW" evidence="11">
    <location>
        <begin position="447"/>
        <end position="474"/>
    </location>
</feature>
<dbReference type="InterPro" id="IPR005824">
    <property type="entry name" value="KOW"/>
</dbReference>
<keyword evidence="12" id="KW-0251">Elongation factor</keyword>
<proteinExistence type="inferred from homology"/>
<feature type="region of interest" description="Disordered" evidence="10">
    <location>
        <begin position="1"/>
        <end position="109"/>
    </location>
</feature>
<sequence>MEANEHGDLPAHATGAIHEGAPSDSGSQVPEAPPAAEGAAPVADVKEEEDDEEDGPEEEDEEDEEEEDDEEDDEEEEGGRRSKKPRRNRFLDVEAEVDSDDEDVEDEEAEELLREDGFIADDLLDEFREAQLRTAADNQRLDRFRRQEEEMSAEVLAEELRQRHARSSRYSSQSDYADVPQRLLMPSVDDPGLWRIRCKRGREKHLVATVLRRALTREAQGQPLRIYSAFCRDSLDGQLFVEARRADDVLDAFQGLAGVYTGQTRPFLVPILEMADLLKLQKKNTEVPVGGWVRIKRGKYAGDLAQVLDVTENGEEVGVKLVPRIDMAPGERDTYTDRAGRKRKKPVNAALTSLGFRPPPRLFNAEEVQKVYPHEYPTKRGGVWVFGGETFRDGYLEKDMKMSALQIDDVHPSLDEVLQFTGETPAEGAGVDLNLLADASKRGLEATLQPGDHVEVFEGEQAGVVGVVEAMSGDVVTLDVPEGALAGQKIEVPATCVRKQFRAGDHIKVLAGKHADETGLVVKVEDGVTTFLSDLSLKEVSVFSKDIREAAEVGSGVNVIGGYELHNLVQLDAQTVGVIFKIERESFKVLDQNGHVVTVQPHQISMRRDTARAVALDHNGHEVHVGDMVKEVEWPLSQFRQGQVLHIVHSTLLFVHNRAYAEHGGLFLVRASYVEPLAPTSVRPKTDLSQMNPALRALDADGGANASGPRRGGRDIFVGKSVAIVRGPYKTYRGIIKETTGGMARVELHTTSKILTVPLDHMVEKNPVTGESRRLVGPGPAAPNPYASAPAGGMTPAYGGMGGKTPAYMGGGMTPAYGGFGQTPNPYASATPNPYGARTPAYAAFGQTPNPYASATPNPYGGRTPGYPMGQTPNPYASATPNPYGGRTPAYPVGQTPNPYASTTPNPYASTTPNPYGGRTPAHASATPNPYGAPSHPNPWGAPPAAPAVPLMEGMRVRVGRDAQGTSYQRGAYDGSTGRVLTRNPAVAKIELETGAQLSDVPVACLEPLRPSAVGDRCIVTDGAMRGSQVTIEQLHNELAECDWGDGTHQQVPLSLLALA</sequence>
<feature type="region of interest" description="Disordered" evidence="10">
    <location>
        <begin position="848"/>
        <end position="936"/>
    </location>
</feature>
<dbReference type="InterPro" id="IPR041978">
    <property type="entry name" value="KOW_Spt5_5"/>
</dbReference>
<dbReference type="InterPro" id="IPR039385">
    <property type="entry name" value="NGN_Euk"/>
</dbReference>
<feature type="compositionally biased region" description="Low complexity" evidence="10">
    <location>
        <begin position="34"/>
        <end position="43"/>
    </location>
</feature>
<keyword evidence="4" id="KW-0507">mRNA processing</keyword>
<feature type="compositionally biased region" description="Acidic residues" evidence="10">
    <location>
        <begin position="46"/>
        <end position="77"/>
    </location>
</feature>
<feature type="domain" description="KOW" evidence="11">
    <location>
        <begin position="500"/>
        <end position="527"/>
    </location>
</feature>
<dbReference type="InterPro" id="IPR041977">
    <property type="entry name" value="KOW_Spt5_4"/>
</dbReference>
<dbReference type="GO" id="GO:0006357">
    <property type="term" value="P:regulation of transcription by RNA polymerase II"/>
    <property type="evidence" value="ECO:0007669"/>
    <property type="project" value="InterPro"/>
</dbReference>
<dbReference type="PIRSF" id="PIRSF036945">
    <property type="entry name" value="Spt5"/>
    <property type="match status" value="1"/>
</dbReference>
<feature type="compositionally biased region" description="Polar residues" evidence="10">
    <location>
        <begin position="895"/>
        <end position="914"/>
    </location>
</feature>
<evidence type="ECO:0000256" key="2">
    <source>
        <dbReference type="ARBA" id="ARBA00006956"/>
    </source>
</evidence>
<dbReference type="InterPro" id="IPR057936">
    <property type="entry name" value="KOWx_Spt5"/>
</dbReference>
<dbReference type="InterPro" id="IPR022581">
    <property type="entry name" value="Spt5_N"/>
</dbReference>
<name>A0AAF0EAJ4_9BASI</name>
<evidence type="ECO:0000256" key="7">
    <source>
        <dbReference type="ARBA" id="ARBA00024691"/>
    </source>
</evidence>
<dbReference type="Pfam" id="PF03439">
    <property type="entry name" value="Spt5-NGN"/>
    <property type="match status" value="1"/>
</dbReference>
<dbReference type="GO" id="GO:0032784">
    <property type="term" value="P:regulation of DNA-templated transcription elongation"/>
    <property type="evidence" value="ECO:0007669"/>
    <property type="project" value="InterPro"/>
</dbReference>
<gene>
    <name evidence="12" type="primary">SPT5</name>
    <name evidence="12" type="ORF">MCAP1_003358</name>
</gene>
<dbReference type="GO" id="GO:0003729">
    <property type="term" value="F:mRNA binding"/>
    <property type="evidence" value="ECO:0007669"/>
    <property type="project" value="TreeGrafter"/>
</dbReference>
<dbReference type="InterPro" id="IPR005100">
    <property type="entry name" value="NGN-domain"/>
</dbReference>
<comment type="subcellular location">
    <subcellularLocation>
        <location evidence="1 9">Nucleus</location>
    </subcellularLocation>
</comment>
<dbReference type="Pfam" id="PF23291">
    <property type="entry name" value="KOW4_SPT5"/>
    <property type="match status" value="1"/>
</dbReference>
<dbReference type="CDD" id="cd06082">
    <property type="entry name" value="KOW_Spt5_2"/>
    <property type="match status" value="1"/>
</dbReference>
<feature type="compositionally biased region" description="Acidic residues" evidence="10">
    <location>
        <begin position="93"/>
        <end position="109"/>
    </location>
</feature>
<feature type="compositionally biased region" description="Polar residues" evidence="10">
    <location>
        <begin position="848"/>
        <end position="857"/>
    </location>
</feature>
<dbReference type="CDD" id="cd06084">
    <property type="entry name" value="KOW_Spt5_4"/>
    <property type="match status" value="1"/>
</dbReference>
<dbReference type="Pfam" id="PF12815">
    <property type="entry name" value="CTD"/>
    <property type="match status" value="1"/>
</dbReference>
<dbReference type="InterPro" id="IPR014722">
    <property type="entry name" value="Rib_uL2_dom2"/>
</dbReference>
<dbReference type="EMBL" id="CP119914">
    <property type="protein sequence ID" value="WFD21101.1"/>
    <property type="molecule type" value="Genomic_DNA"/>
</dbReference>
<evidence type="ECO:0000256" key="4">
    <source>
        <dbReference type="ARBA" id="ARBA00022664"/>
    </source>
</evidence>
<dbReference type="InterPro" id="IPR041976">
    <property type="entry name" value="KOW_Spt5_3"/>
</dbReference>
<comment type="subunit">
    <text evidence="8">Component of the SPT4-SPT5 complex. Interacts with RNA polymerase II.</text>
</comment>
<dbReference type="Pfam" id="PF23037">
    <property type="entry name" value="KOWx_SPT5"/>
    <property type="match status" value="1"/>
</dbReference>
<reference evidence="12" key="1">
    <citation type="submission" date="2023-03" db="EMBL/GenBank/DDBJ databases">
        <title>Mating type loci evolution in Malassezia.</title>
        <authorList>
            <person name="Coelho M.A."/>
        </authorList>
    </citation>
    <scope>NUCLEOTIDE SEQUENCE</scope>
    <source>
        <strain evidence="12">CBS 10434</strain>
    </source>
</reference>
<dbReference type="CDD" id="cd06083">
    <property type="entry name" value="KOW_Spt5_3"/>
    <property type="match status" value="1"/>
</dbReference>
<evidence type="ECO:0000259" key="11">
    <source>
        <dbReference type="SMART" id="SM00739"/>
    </source>
</evidence>
<comment type="similarity">
    <text evidence="2 9">Belongs to the SPT5 family.</text>
</comment>
<accession>A0AAF0EAJ4</accession>
<feature type="compositionally biased region" description="Polar residues" evidence="10">
    <location>
        <begin position="871"/>
        <end position="881"/>
    </location>
</feature>
<evidence type="ECO:0000256" key="1">
    <source>
        <dbReference type="ARBA" id="ARBA00004123"/>
    </source>
</evidence>
<evidence type="ECO:0000256" key="8">
    <source>
        <dbReference type="ARBA" id="ARBA00025870"/>
    </source>
</evidence>
<feature type="domain" description="KOW" evidence="11">
    <location>
        <begin position="715"/>
        <end position="742"/>
    </location>
</feature>
<evidence type="ECO:0000313" key="13">
    <source>
        <dbReference type="Proteomes" id="UP001220961"/>
    </source>
</evidence>
<dbReference type="PANTHER" id="PTHR11125:SF7">
    <property type="entry name" value="TRANSCRIPTION ELONGATION FACTOR SPT5"/>
    <property type="match status" value="1"/>
</dbReference>
<evidence type="ECO:0000313" key="12">
    <source>
        <dbReference type="EMBL" id="WFD21101.1"/>
    </source>
</evidence>
<dbReference type="InterPro" id="IPR008991">
    <property type="entry name" value="Translation_prot_SH3-like_sf"/>
</dbReference>
<organism evidence="12 13">
    <name type="scientific">Malassezia caprae</name>
    <dbReference type="NCBI Taxonomy" id="1381934"/>
    <lineage>
        <taxon>Eukaryota</taxon>
        <taxon>Fungi</taxon>
        <taxon>Dikarya</taxon>
        <taxon>Basidiomycota</taxon>
        <taxon>Ustilaginomycotina</taxon>
        <taxon>Malasseziomycetes</taxon>
        <taxon>Malasseziales</taxon>
        <taxon>Malasseziaceae</taxon>
        <taxon>Malassezia</taxon>
    </lineage>
</organism>
<dbReference type="Pfam" id="PF23284">
    <property type="entry name" value="KOW2_Spt5"/>
    <property type="match status" value="1"/>
</dbReference>
<dbReference type="InterPro" id="IPR041975">
    <property type="entry name" value="KOW_Spt5_2"/>
</dbReference>
<dbReference type="GO" id="GO:0000785">
    <property type="term" value="C:chromatin"/>
    <property type="evidence" value="ECO:0007669"/>
    <property type="project" value="UniProtKB-ARBA"/>
</dbReference>
<protein>
    <recommendedName>
        <fullName evidence="3 9">Transcription elongation factor SPT5</fullName>
    </recommendedName>
</protein>
<dbReference type="AlphaFoldDB" id="A0AAF0EAJ4"/>
<dbReference type="Pfam" id="PF11942">
    <property type="entry name" value="Spt5_N"/>
    <property type="match status" value="1"/>
</dbReference>
<keyword evidence="13" id="KW-1185">Reference proteome</keyword>
<evidence type="ECO:0000256" key="6">
    <source>
        <dbReference type="ARBA" id="ARBA00023242"/>
    </source>
</evidence>
<feature type="domain" description="KOW" evidence="11">
    <location>
        <begin position="1011"/>
        <end position="1038"/>
    </location>
</feature>
<evidence type="ECO:0000256" key="10">
    <source>
        <dbReference type="SAM" id="MobiDB-lite"/>
    </source>
</evidence>
<dbReference type="SUPFAM" id="SSF50104">
    <property type="entry name" value="Translation proteins SH3-like domain"/>
    <property type="match status" value="1"/>
</dbReference>
<dbReference type="Gene3D" id="2.30.30.30">
    <property type="match status" value="3"/>
</dbReference>
<dbReference type="FunFam" id="3.30.70.940:FF:000005">
    <property type="entry name" value="Transcription elongation factor SPT5"/>
    <property type="match status" value="1"/>
</dbReference>
<dbReference type="FunFam" id="2.30.30.30:FF:000018">
    <property type="entry name" value="Transcription elongation factor SPT5"/>
    <property type="match status" value="1"/>
</dbReference>
<dbReference type="InterPro" id="IPR039659">
    <property type="entry name" value="SPT5"/>
</dbReference>
<dbReference type="FunFam" id="2.30.30.30:FF:000029">
    <property type="entry name" value="Transcription elongation factor SPT5"/>
    <property type="match status" value="1"/>
</dbReference>